<keyword evidence="1" id="KW-0175">Coiled coil</keyword>
<sequence>MPQRLQCRATKPSLIKEKSVTLQLILMPIPGVTVEDVDAYSDVSNGSTISVDSVASGDNERMPRPPTGGSRRSKSAQSSQFKVSSKEHAPKPSARNLWITAMRNGTASLSTENHPMKTLAGSRATTSKLAKSGSRTQHFRDLFVIDNLKSRNHVINALKAENNIISTKLRRVEGENILKDRKMEDLLNQRKQPEDVRRTLTDRKGDTSAIVNSLKQKLHGVERTVKDKETELSQLKKTLKMTNIEELQIQSETFKDCNWLFWKCSKRNSSASREHKGKPSTTTLKRLADENDHLKAENRGLKKDLLSAIETSAGGSKVPLKGRVQLKGSTSQKLAQLQEREVELLEEREKQREVIERLKEDRAHYRLVADDLRFCRKQAKIVYGEFNGVIRPPVDDDEDGMERMLKEFQQKRAAKTLQREWRGYQGRKQRFMEEKEREEENRQNEAAATLQKNWRRHRERAITEIQAALRGQAVRSKYIEKLDKELELTDRDDAVVAIQSAMRAHLSRKKHVEEPGYELTSRDFRTRGSSSSAVPGSEPNDDEGLVSRPTNFRQPEAAMTGLRRSSSSESAHDKALVPAPLKRNETRAPKALPRIKRTARHQNSTARDAALVVGGEAHATKSHPSCNDLARSKEESTRDHSRDQSPSALDRALNSSVVARDDALVGKELAHDQARDLIAHTPGLSESDSDDNAVVIGRSSRGRTKRKSDVKTDLISSEPVDDTTDTVTVNKESFVATPQTSRGKKKTARKESKKRKINDVSREEEGSRSRLFSAPRFSNISEQSEDEDIRMHKSGRSRLDESPHESARRETQQEPKTTTFKVVDSDDDDDDDDDVVMPSRRTLDTGVSQKRPSLSSSTRGVNPPSRREDKSRPALSRSSQRENGQRIRSKGFEVVDSDDDEDDAVVMPSRRTLDTGVSQKRPSLSSSTQGVSPPSGSEDKTRPALSRSSQRENGQRIRSKGLEVVDSDDDEDDAVVMPSRRALDTGVSHQRPSLSLSNRKRSPPGGKEDKIRPGLSRTSGKLTARRDVEKSEVDSVQSVQRPGLSRSTRPLSAKKSGKDRFDRPASDEEENKRVTGWRQSGAPAGSEDDSDGDGVVVMGRKAKTASGGATTGGRSSLTRKSPATAVSAPPKRETFSDSLDNFFSSSKDANNKKPLRKTSARVNKDDDNDDDDDDIVVSSSSKHKSRQKEATRKDSRDSVADLWATSEKKGTWKKGKSSSKSPKNTWNPDFEFGKPPRRPESQLDEMF</sequence>
<reference evidence="3" key="1">
    <citation type="journal article" date="2023" name="G3 (Bethesda)">
        <title>Whole genome assembly and annotation of the endangered Caribbean coral Acropora cervicornis.</title>
        <authorList>
            <person name="Selwyn J.D."/>
            <person name="Vollmer S.V."/>
        </authorList>
    </citation>
    <scope>NUCLEOTIDE SEQUENCE</scope>
    <source>
        <strain evidence="3">K2</strain>
    </source>
</reference>
<dbReference type="Proteomes" id="UP001249851">
    <property type="component" value="Unassembled WGS sequence"/>
</dbReference>
<dbReference type="EMBL" id="JARQWQ010000040">
    <property type="protein sequence ID" value="KAK2559411.1"/>
    <property type="molecule type" value="Genomic_DNA"/>
</dbReference>
<evidence type="ECO:0000256" key="1">
    <source>
        <dbReference type="SAM" id="Coils"/>
    </source>
</evidence>
<dbReference type="AlphaFoldDB" id="A0AAD9V327"/>
<feature type="compositionally biased region" description="Polar residues" evidence="2">
    <location>
        <begin position="987"/>
        <end position="997"/>
    </location>
</feature>
<feature type="compositionally biased region" description="Low complexity" evidence="2">
    <location>
        <begin position="1136"/>
        <end position="1148"/>
    </location>
</feature>
<feature type="region of interest" description="Disordered" evidence="2">
    <location>
        <begin position="676"/>
        <end position="1247"/>
    </location>
</feature>
<feature type="compositionally biased region" description="Basic and acidic residues" evidence="2">
    <location>
        <begin position="757"/>
        <end position="768"/>
    </location>
</feature>
<dbReference type="Pfam" id="PF00612">
    <property type="entry name" value="IQ"/>
    <property type="match status" value="2"/>
</dbReference>
<feature type="compositionally biased region" description="Basic and acidic residues" evidence="2">
    <location>
        <begin position="1024"/>
        <end position="1033"/>
    </location>
</feature>
<feature type="compositionally biased region" description="Acidic residues" evidence="2">
    <location>
        <begin position="895"/>
        <end position="904"/>
    </location>
</feature>
<feature type="compositionally biased region" description="Basic and acidic residues" evidence="2">
    <location>
        <begin position="879"/>
        <end position="893"/>
    </location>
</feature>
<feature type="region of interest" description="Disordered" evidence="2">
    <location>
        <begin position="108"/>
        <end position="133"/>
    </location>
</feature>
<feature type="region of interest" description="Disordered" evidence="2">
    <location>
        <begin position="509"/>
        <end position="657"/>
    </location>
</feature>
<gene>
    <name evidence="3" type="ORF">P5673_018035</name>
</gene>
<organism evidence="3 4">
    <name type="scientific">Acropora cervicornis</name>
    <name type="common">Staghorn coral</name>
    <dbReference type="NCBI Taxonomy" id="6130"/>
    <lineage>
        <taxon>Eukaryota</taxon>
        <taxon>Metazoa</taxon>
        <taxon>Cnidaria</taxon>
        <taxon>Anthozoa</taxon>
        <taxon>Hexacorallia</taxon>
        <taxon>Scleractinia</taxon>
        <taxon>Astrocoeniina</taxon>
        <taxon>Acroporidae</taxon>
        <taxon>Acropora</taxon>
    </lineage>
</organism>
<evidence type="ECO:0000313" key="3">
    <source>
        <dbReference type="EMBL" id="KAK2559411.1"/>
    </source>
</evidence>
<feature type="compositionally biased region" description="Basic and acidic residues" evidence="2">
    <location>
        <begin position="1187"/>
        <end position="1199"/>
    </location>
</feature>
<feature type="compositionally biased region" description="Basic and acidic residues" evidence="2">
    <location>
        <begin position="949"/>
        <end position="963"/>
    </location>
</feature>
<feature type="compositionally biased region" description="Polar residues" evidence="2">
    <location>
        <begin position="845"/>
        <end position="860"/>
    </location>
</feature>
<feature type="coiled-coil region" evidence="1">
    <location>
        <begin position="334"/>
        <end position="361"/>
    </location>
</feature>
<feature type="coiled-coil region" evidence="1">
    <location>
        <begin position="211"/>
        <end position="245"/>
    </location>
</feature>
<feature type="compositionally biased region" description="Acidic residues" evidence="2">
    <location>
        <begin position="825"/>
        <end position="835"/>
    </location>
</feature>
<feature type="compositionally biased region" description="Acidic residues" evidence="2">
    <location>
        <begin position="1166"/>
        <end position="1175"/>
    </location>
</feature>
<feature type="compositionally biased region" description="Basic residues" evidence="2">
    <location>
        <begin position="742"/>
        <end position="756"/>
    </location>
</feature>
<feature type="compositionally biased region" description="Acidic residues" evidence="2">
    <location>
        <begin position="965"/>
        <end position="974"/>
    </location>
</feature>
<dbReference type="Gene3D" id="1.20.5.190">
    <property type="match status" value="2"/>
</dbReference>
<proteinExistence type="predicted"/>
<feature type="compositionally biased region" description="Basic and acidic residues" evidence="2">
    <location>
        <begin position="1056"/>
        <end position="1073"/>
    </location>
</feature>
<comment type="caution">
    <text evidence="3">The sequence shown here is derived from an EMBL/GenBank/DDBJ whole genome shotgun (WGS) entry which is preliminary data.</text>
</comment>
<dbReference type="PROSITE" id="PS50096">
    <property type="entry name" value="IQ"/>
    <property type="match status" value="3"/>
</dbReference>
<feature type="compositionally biased region" description="Basic and acidic residues" evidence="2">
    <location>
        <begin position="1231"/>
        <end position="1241"/>
    </location>
</feature>
<feature type="compositionally biased region" description="Basic and acidic residues" evidence="2">
    <location>
        <begin position="797"/>
        <end position="813"/>
    </location>
</feature>
<feature type="compositionally biased region" description="Polar residues" evidence="2">
    <location>
        <begin position="915"/>
        <end position="935"/>
    </location>
</feature>
<evidence type="ECO:0000256" key="2">
    <source>
        <dbReference type="SAM" id="MobiDB-lite"/>
    </source>
</evidence>
<accession>A0AAD9V327</accession>
<reference evidence="3" key="2">
    <citation type="journal article" date="2023" name="Science">
        <title>Genomic signatures of disease resistance in endangered staghorn corals.</title>
        <authorList>
            <person name="Vollmer S.V."/>
            <person name="Selwyn J.D."/>
            <person name="Despard B.A."/>
            <person name="Roesel C.L."/>
        </authorList>
    </citation>
    <scope>NUCLEOTIDE SEQUENCE</scope>
    <source>
        <strain evidence="3">K2</strain>
    </source>
</reference>
<feature type="compositionally biased region" description="Polar residues" evidence="2">
    <location>
        <begin position="1034"/>
        <end position="1050"/>
    </location>
</feature>
<feature type="compositionally biased region" description="Polar residues" evidence="2">
    <location>
        <begin position="123"/>
        <end position="133"/>
    </location>
</feature>
<feature type="compositionally biased region" description="Basic and acidic residues" evidence="2">
    <location>
        <begin position="630"/>
        <end position="643"/>
    </location>
</feature>
<evidence type="ECO:0000313" key="4">
    <source>
        <dbReference type="Proteomes" id="UP001249851"/>
    </source>
</evidence>
<feature type="region of interest" description="Disordered" evidence="2">
    <location>
        <begin position="48"/>
        <end position="96"/>
    </location>
</feature>
<feature type="compositionally biased region" description="Low complexity" evidence="2">
    <location>
        <begin position="1093"/>
        <end position="1116"/>
    </location>
</feature>
<dbReference type="InterPro" id="IPR000048">
    <property type="entry name" value="IQ_motif_EF-hand-BS"/>
</dbReference>
<name>A0AAD9V327_ACRCE</name>
<protein>
    <submittedName>
        <fullName evidence="3">IQ domain-containing protein E</fullName>
    </submittedName>
</protein>
<dbReference type="SMART" id="SM00015">
    <property type="entry name" value="IQ"/>
    <property type="match status" value="3"/>
</dbReference>
<keyword evidence="4" id="KW-1185">Reference proteome</keyword>